<feature type="non-terminal residue" evidence="1">
    <location>
        <position position="1"/>
    </location>
</feature>
<reference evidence="1 2" key="2">
    <citation type="journal article" date="2017" name="Front. Plant Sci.">
        <title>Gene Classification and Mining of Molecular Markers Useful in Red Clover (Trifolium pratense) Breeding.</title>
        <authorList>
            <person name="Istvanek J."/>
            <person name="Dluhosova J."/>
            <person name="Dluhos P."/>
            <person name="Patkova L."/>
            <person name="Nedelnik J."/>
            <person name="Repkova J."/>
        </authorList>
    </citation>
    <scope>NUCLEOTIDE SEQUENCE [LARGE SCALE GENOMIC DNA]</scope>
    <source>
        <strain evidence="2">cv. Tatra</strain>
        <tissue evidence="1">Young leaves</tissue>
    </source>
</reference>
<dbReference type="EMBL" id="ASHM01133859">
    <property type="protein sequence ID" value="PNX59848.1"/>
    <property type="molecule type" value="Genomic_DNA"/>
</dbReference>
<accession>A0A2K3K0P9</accession>
<gene>
    <name evidence="1" type="ORF">L195_g059891</name>
</gene>
<dbReference type="AlphaFoldDB" id="A0A2K3K0P9"/>
<comment type="caution">
    <text evidence="1">The sequence shown here is derived from an EMBL/GenBank/DDBJ whole genome shotgun (WGS) entry which is preliminary data.</text>
</comment>
<organism evidence="1 2">
    <name type="scientific">Trifolium pratense</name>
    <name type="common">Red clover</name>
    <dbReference type="NCBI Taxonomy" id="57577"/>
    <lineage>
        <taxon>Eukaryota</taxon>
        <taxon>Viridiplantae</taxon>
        <taxon>Streptophyta</taxon>
        <taxon>Embryophyta</taxon>
        <taxon>Tracheophyta</taxon>
        <taxon>Spermatophyta</taxon>
        <taxon>Magnoliopsida</taxon>
        <taxon>eudicotyledons</taxon>
        <taxon>Gunneridae</taxon>
        <taxon>Pentapetalae</taxon>
        <taxon>rosids</taxon>
        <taxon>fabids</taxon>
        <taxon>Fabales</taxon>
        <taxon>Fabaceae</taxon>
        <taxon>Papilionoideae</taxon>
        <taxon>50 kb inversion clade</taxon>
        <taxon>NPAAA clade</taxon>
        <taxon>Hologalegina</taxon>
        <taxon>IRL clade</taxon>
        <taxon>Trifolieae</taxon>
        <taxon>Trifolium</taxon>
    </lineage>
</organism>
<dbReference type="Proteomes" id="UP000236291">
    <property type="component" value="Unassembled WGS sequence"/>
</dbReference>
<reference evidence="1 2" key="1">
    <citation type="journal article" date="2014" name="Am. J. Bot.">
        <title>Genome assembly and annotation for red clover (Trifolium pratense; Fabaceae).</title>
        <authorList>
            <person name="Istvanek J."/>
            <person name="Jaros M."/>
            <person name="Krenek A."/>
            <person name="Repkova J."/>
        </authorList>
    </citation>
    <scope>NUCLEOTIDE SEQUENCE [LARGE SCALE GENOMIC DNA]</scope>
    <source>
        <strain evidence="2">cv. Tatra</strain>
        <tissue evidence="1">Young leaves</tissue>
    </source>
</reference>
<name>A0A2K3K0P9_TRIPR</name>
<evidence type="ECO:0000313" key="1">
    <source>
        <dbReference type="EMBL" id="PNX59848.1"/>
    </source>
</evidence>
<sequence>VVKEKGPDGDEEGHDESR</sequence>
<proteinExistence type="predicted"/>
<protein>
    <submittedName>
        <fullName evidence="1">Uncharacterized protein</fullName>
    </submittedName>
</protein>
<evidence type="ECO:0000313" key="2">
    <source>
        <dbReference type="Proteomes" id="UP000236291"/>
    </source>
</evidence>